<reference evidence="1" key="1">
    <citation type="journal article" date="2020" name="mSystems">
        <title>Genome- and Community-Level Interaction Insights into Carbon Utilization and Element Cycling Functions of Hydrothermarchaeota in Hydrothermal Sediment.</title>
        <authorList>
            <person name="Zhou Z."/>
            <person name="Liu Y."/>
            <person name="Xu W."/>
            <person name="Pan J."/>
            <person name="Luo Z.H."/>
            <person name="Li M."/>
        </authorList>
    </citation>
    <scope>NUCLEOTIDE SEQUENCE [LARGE SCALE GENOMIC DNA]</scope>
    <source>
        <strain evidence="1">SpSt-1105</strain>
    </source>
</reference>
<dbReference type="AlphaFoldDB" id="A0A7J3Z6Y5"/>
<evidence type="ECO:0000313" key="1">
    <source>
        <dbReference type="EMBL" id="HHQ50530.1"/>
    </source>
</evidence>
<name>A0A7J3Z6Y5_9CREN</name>
<protein>
    <submittedName>
        <fullName evidence="1">Uncharacterized protein</fullName>
    </submittedName>
</protein>
<sequence>MSSRARRRVSRRLKERERKSDIGWKIVNIVVITAYEKRHVIVLEKLGKLFKIKLCTDTLTWFL</sequence>
<organism evidence="1">
    <name type="scientific">Ignisphaera aggregans</name>
    <dbReference type="NCBI Taxonomy" id="334771"/>
    <lineage>
        <taxon>Archaea</taxon>
        <taxon>Thermoproteota</taxon>
        <taxon>Thermoprotei</taxon>
        <taxon>Desulfurococcales</taxon>
        <taxon>Desulfurococcaceae</taxon>
        <taxon>Ignisphaera</taxon>
    </lineage>
</organism>
<gene>
    <name evidence="1" type="ORF">ENM66_04175</name>
</gene>
<accession>A0A7J3Z6Y5</accession>
<dbReference type="EMBL" id="DRYQ01000057">
    <property type="protein sequence ID" value="HHQ50530.1"/>
    <property type="molecule type" value="Genomic_DNA"/>
</dbReference>
<comment type="caution">
    <text evidence="1">The sequence shown here is derived from an EMBL/GenBank/DDBJ whole genome shotgun (WGS) entry which is preliminary data.</text>
</comment>
<proteinExistence type="predicted"/>